<sequence length="846" mass="89358">MTKSSTSTPSPRSSPLLLQLFLSASTGKCGGGGSGGGGAAAAAAAVISPSPPSTSSSSPATASGKGGGACGETDSTASSTIIRSLSKCFDAGVTMNDVVIHEDEDDHTDVHRSSKGGNAATSNANNAIIENDNGRQQQKQQQANGGRQQHHQQWGPRHSFSSEDDNNNMMSRNLKKINNFGGSFSNFLFKPVGGGNGGGGGGGASSKKSTTTTACDNTTTTTPPSKGGGSSSRTYIYSSSTTSNKTAVPAATSTTSGECSSRHYHSQLALKTGMVSAPTTPGSTRLASAVTPSSTTAAVKGGGGGGGGGSTSTTTANNFWDIQALPATSSRGGGGADGMTSPSSATSLHSSSTPLSSSAKAAAEAVFGMISNAENFIATSTVVSLASGGGLCSPRNSANSNSSSLVAAMEGIPEGDEQVENDIVSNCVNDNIMCFEFEEFGFNPFVENDPQAGGHSRGKNGAGGAATTTATTTTVTTTNYSEKAAPRSSAPTILQEQQQQQQQPQQEQPNGYEIRLKSSFKHLKAIEEMQTASPAPLFGRTHPNNNAKQPELQQQPQQQQQQQQKRQQQNDTNDEVSQSISSRALPDGLPFSEVSVPTEIERSVSELTMRSHGAFERHRSDSRRMAYYAVGRTTNNINDKTLGNRRCYFSGNAITYGMPFYAGSVQQGPHTLVVFCLPSALDLPLFNDPGALAGGIGSFWNNKPDRETYLASLPAADENLLLEMRKRFPVPFDSLPVQVRSPHCWRLFVKFCFFSGLPIAEGETHYRVKCSVAVFLSPKKDKQLDEEIALSHDVMEAVNGEVSAEILRLPNQKVFDYLRRQYSQQSSKLTDEVFDRKNWELVMPEI</sequence>
<feature type="region of interest" description="Disordered" evidence="1">
    <location>
        <begin position="133"/>
        <end position="170"/>
    </location>
</feature>
<protein>
    <submittedName>
        <fullName evidence="2">Uncharacterized protein</fullName>
    </submittedName>
</protein>
<reference evidence="2 3" key="1">
    <citation type="submission" date="2024-10" db="EMBL/GenBank/DDBJ databases">
        <title>Updated reference genomes for cyclostephanoid diatoms.</title>
        <authorList>
            <person name="Roberts W.R."/>
            <person name="Alverson A.J."/>
        </authorList>
    </citation>
    <scope>NUCLEOTIDE SEQUENCE [LARGE SCALE GENOMIC DNA]</scope>
    <source>
        <strain evidence="2 3">AJA232-27</strain>
    </source>
</reference>
<feature type="region of interest" description="Disordered" evidence="1">
    <location>
        <begin position="30"/>
        <end position="75"/>
    </location>
</feature>
<feature type="compositionally biased region" description="Low complexity" evidence="1">
    <location>
        <begin position="134"/>
        <end position="153"/>
    </location>
</feature>
<feature type="region of interest" description="Disordered" evidence="1">
    <location>
        <begin position="105"/>
        <end position="124"/>
    </location>
</feature>
<dbReference type="AlphaFoldDB" id="A0ABD3N1E8"/>
<keyword evidence="3" id="KW-1185">Reference proteome</keyword>
<evidence type="ECO:0000313" key="3">
    <source>
        <dbReference type="Proteomes" id="UP001530293"/>
    </source>
</evidence>
<feature type="region of interest" description="Disordered" evidence="1">
    <location>
        <begin position="534"/>
        <end position="592"/>
    </location>
</feature>
<dbReference type="Proteomes" id="UP001530293">
    <property type="component" value="Unassembled WGS sequence"/>
</dbReference>
<proteinExistence type="predicted"/>
<gene>
    <name evidence="2" type="ORF">ACHAWU_010003</name>
</gene>
<feature type="compositionally biased region" description="Low complexity" evidence="1">
    <location>
        <begin position="495"/>
        <end position="509"/>
    </location>
</feature>
<feature type="compositionally biased region" description="Gly residues" evidence="1">
    <location>
        <begin position="300"/>
        <end position="310"/>
    </location>
</feature>
<feature type="compositionally biased region" description="Low complexity" evidence="1">
    <location>
        <begin position="553"/>
        <end position="569"/>
    </location>
</feature>
<feature type="compositionally biased region" description="Low complexity" evidence="1">
    <location>
        <begin position="287"/>
        <end position="299"/>
    </location>
</feature>
<feature type="compositionally biased region" description="Low complexity" evidence="1">
    <location>
        <begin position="341"/>
        <end position="354"/>
    </location>
</feature>
<accession>A0ABD3N1E8</accession>
<feature type="compositionally biased region" description="Gly residues" evidence="1">
    <location>
        <begin position="30"/>
        <end position="39"/>
    </location>
</feature>
<organism evidence="2 3">
    <name type="scientific">Discostella pseudostelligera</name>
    <dbReference type="NCBI Taxonomy" id="259834"/>
    <lineage>
        <taxon>Eukaryota</taxon>
        <taxon>Sar</taxon>
        <taxon>Stramenopiles</taxon>
        <taxon>Ochrophyta</taxon>
        <taxon>Bacillariophyta</taxon>
        <taxon>Coscinodiscophyceae</taxon>
        <taxon>Thalassiosirophycidae</taxon>
        <taxon>Stephanodiscales</taxon>
        <taxon>Stephanodiscaceae</taxon>
        <taxon>Discostella</taxon>
    </lineage>
</organism>
<name>A0ABD3N1E8_9STRA</name>
<feature type="compositionally biased region" description="Low complexity" evidence="1">
    <location>
        <begin position="465"/>
        <end position="478"/>
    </location>
</feature>
<feature type="compositionally biased region" description="Low complexity" evidence="1">
    <location>
        <begin position="205"/>
        <end position="243"/>
    </location>
</feature>
<evidence type="ECO:0000256" key="1">
    <source>
        <dbReference type="SAM" id="MobiDB-lite"/>
    </source>
</evidence>
<feature type="region of interest" description="Disordered" evidence="1">
    <location>
        <begin position="448"/>
        <end position="510"/>
    </location>
</feature>
<feature type="compositionally biased region" description="Low complexity" evidence="1">
    <location>
        <begin position="40"/>
        <end position="63"/>
    </location>
</feature>
<comment type="caution">
    <text evidence="2">The sequence shown here is derived from an EMBL/GenBank/DDBJ whole genome shotgun (WGS) entry which is preliminary data.</text>
</comment>
<dbReference type="EMBL" id="JALLBG020000047">
    <property type="protein sequence ID" value="KAL3769970.1"/>
    <property type="molecule type" value="Genomic_DNA"/>
</dbReference>
<feature type="compositionally biased region" description="Polar residues" evidence="1">
    <location>
        <begin position="277"/>
        <end position="286"/>
    </location>
</feature>
<feature type="region of interest" description="Disordered" evidence="1">
    <location>
        <begin position="197"/>
        <end position="354"/>
    </location>
</feature>
<evidence type="ECO:0000313" key="2">
    <source>
        <dbReference type="EMBL" id="KAL3769970.1"/>
    </source>
</evidence>
<feature type="compositionally biased region" description="Polar residues" evidence="1">
    <location>
        <begin position="542"/>
        <end position="552"/>
    </location>
</feature>